<gene>
    <name evidence="3" type="ORF">FX988_01544</name>
</gene>
<evidence type="ECO:0000313" key="3">
    <source>
        <dbReference type="EMBL" id="QHJ11316.1"/>
    </source>
</evidence>
<evidence type="ECO:0008006" key="5">
    <source>
        <dbReference type="Google" id="ProtNLM"/>
    </source>
</evidence>
<proteinExistence type="predicted"/>
<protein>
    <recommendedName>
        <fullName evidence="5">Gluconate 2-dehydrogenase subunit 3 family protein</fullName>
    </recommendedName>
</protein>
<organism evidence="3 4">
    <name type="scientific">Paraglaciecola mesophila</name>
    <dbReference type="NCBI Taxonomy" id="197222"/>
    <lineage>
        <taxon>Bacteria</taxon>
        <taxon>Pseudomonadati</taxon>
        <taxon>Pseudomonadota</taxon>
        <taxon>Gammaproteobacteria</taxon>
        <taxon>Alteromonadales</taxon>
        <taxon>Alteromonadaceae</taxon>
        <taxon>Paraglaciecola</taxon>
    </lineage>
</organism>
<evidence type="ECO:0000313" key="4">
    <source>
        <dbReference type="Proteomes" id="UP000464524"/>
    </source>
</evidence>
<keyword evidence="4" id="KW-1185">Reference proteome</keyword>
<evidence type="ECO:0000256" key="2">
    <source>
        <dbReference type="SAM" id="Phobius"/>
    </source>
</evidence>
<dbReference type="OrthoDB" id="6385145at2"/>
<name>A0A857JI56_9ALTE</name>
<accession>A0A857JI56</accession>
<dbReference type="EMBL" id="CP047656">
    <property type="protein sequence ID" value="QHJ11316.1"/>
    <property type="molecule type" value="Genomic_DNA"/>
</dbReference>
<dbReference type="Proteomes" id="UP000464524">
    <property type="component" value="Chromosome"/>
</dbReference>
<dbReference type="Pfam" id="PF13618">
    <property type="entry name" value="Gluconate_2-dh3"/>
    <property type="match status" value="1"/>
</dbReference>
<dbReference type="RefSeq" id="WP_160179075.1">
    <property type="nucleotide sequence ID" value="NZ_CP047656.1"/>
</dbReference>
<reference evidence="3 4" key="1">
    <citation type="submission" date="2019-12" db="EMBL/GenBank/DDBJ databases">
        <title>Genome sequencing and assembly of endphytes of Porphyra tenera.</title>
        <authorList>
            <person name="Park J.M."/>
            <person name="Shin R."/>
            <person name="Jo S.H."/>
        </authorList>
    </citation>
    <scope>NUCLEOTIDE SEQUENCE [LARGE SCALE GENOMIC DNA]</scope>
    <source>
        <strain evidence="3 4">GPM4</strain>
    </source>
</reference>
<dbReference type="AlphaFoldDB" id="A0A857JI56"/>
<dbReference type="KEGG" id="pmes:FX988_01544"/>
<keyword evidence="2" id="KW-0472">Membrane</keyword>
<feature type="transmembrane region" description="Helical" evidence="2">
    <location>
        <begin position="34"/>
        <end position="62"/>
    </location>
</feature>
<feature type="compositionally biased region" description="Polar residues" evidence="1">
    <location>
        <begin position="1"/>
        <end position="18"/>
    </location>
</feature>
<dbReference type="InterPro" id="IPR027056">
    <property type="entry name" value="Gluconate_2DH_su3"/>
</dbReference>
<keyword evidence="2" id="KW-1133">Transmembrane helix</keyword>
<evidence type="ECO:0000256" key="1">
    <source>
        <dbReference type="SAM" id="MobiDB-lite"/>
    </source>
</evidence>
<feature type="region of interest" description="Disordered" evidence="1">
    <location>
        <begin position="1"/>
        <end position="26"/>
    </location>
</feature>
<keyword evidence="2" id="KW-0812">Transmembrane</keyword>
<sequence length="222" mass="24032">MHGSQISSSDKQVALSDTHSSEHLDVENPKKRSFLLGLGALIGAAGAANLLGGGGLSVAMAYQGNSQSWQSAGRLFTQQQMQLLRDICQLVIPKTDTAGAGDVDTHGFIDNQLVRCHANWQQTQVVDLLKRIDAAAKKRFKQSFSAARESQQLSLLSAIEEAEKEFGRDDAEHFAFLKQMIVFGYFTSEVGGTQELAYLPVPGGFKGSIPYSSVGKAWLVNQ</sequence>